<dbReference type="EMBL" id="CACVBM020001096">
    <property type="protein sequence ID" value="CAA7030685.1"/>
    <property type="molecule type" value="Genomic_DNA"/>
</dbReference>
<dbReference type="Proteomes" id="UP000467841">
    <property type="component" value="Unassembled WGS sequence"/>
</dbReference>
<protein>
    <recommendedName>
        <fullName evidence="3">Reverse transcriptase domain-containing protein</fullName>
    </recommendedName>
</protein>
<evidence type="ECO:0000313" key="1">
    <source>
        <dbReference type="EMBL" id="CAA7030685.1"/>
    </source>
</evidence>
<organism evidence="1 2">
    <name type="scientific">Microthlaspi erraticum</name>
    <dbReference type="NCBI Taxonomy" id="1685480"/>
    <lineage>
        <taxon>Eukaryota</taxon>
        <taxon>Viridiplantae</taxon>
        <taxon>Streptophyta</taxon>
        <taxon>Embryophyta</taxon>
        <taxon>Tracheophyta</taxon>
        <taxon>Spermatophyta</taxon>
        <taxon>Magnoliopsida</taxon>
        <taxon>eudicotyledons</taxon>
        <taxon>Gunneridae</taxon>
        <taxon>Pentapetalae</taxon>
        <taxon>rosids</taxon>
        <taxon>malvids</taxon>
        <taxon>Brassicales</taxon>
        <taxon>Brassicaceae</taxon>
        <taxon>Coluteocarpeae</taxon>
        <taxon>Microthlaspi</taxon>
    </lineage>
</organism>
<sequence>MSKAYDRVEWPFIEALMRKMGFAEKWITWMMRCITSANADESRVAETVKEYEGASGQQINFAKSSIQFGHTVDAGVKEEIHQILGIEKIGGVGTYLESLFSRVFKGRYYRNATPLDPIKSYSPSYGWQSIVSARPLVNKGLIKRVGSGSSISVWDDPWIPASRPRSAKGNGIHFYPHLRRIDRTRGDGLYEDRAIHVKSGYTIAQEAMEADNMIQFGPDWEHVKESWYTDRSTMYALWYGGGND</sequence>
<comment type="caution">
    <text evidence="1">The sequence shown here is derived from an EMBL/GenBank/DDBJ whole genome shotgun (WGS) entry which is preliminary data.</text>
</comment>
<keyword evidence="2" id="KW-1185">Reference proteome</keyword>
<gene>
    <name evidence="1" type="ORF">MERR_LOCUS17920</name>
</gene>
<accession>A0A6D2IRW2</accession>
<name>A0A6D2IRW2_9BRAS</name>
<proteinExistence type="predicted"/>
<dbReference type="OrthoDB" id="685164at2759"/>
<evidence type="ECO:0000313" key="2">
    <source>
        <dbReference type="Proteomes" id="UP000467841"/>
    </source>
</evidence>
<reference evidence="1" key="1">
    <citation type="submission" date="2020-01" db="EMBL/GenBank/DDBJ databases">
        <authorList>
            <person name="Mishra B."/>
        </authorList>
    </citation>
    <scope>NUCLEOTIDE SEQUENCE [LARGE SCALE GENOMIC DNA]</scope>
</reference>
<dbReference type="AlphaFoldDB" id="A0A6D2IRW2"/>
<evidence type="ECO:0008006" key="3">
    <source>
        <dbReference type="Google" id="ProtNLM"/>
    </source>
</evidence>